<reference evidence="2 3" key="1">
    <citation type="submission" date="2023-03" db="EMBL/GenBank/DDBJ databases">
        <title>YIM 133296 draft genome.</title>
        <authorList>
            <person name="Xiong L."/>
        </authorList>
    </citation>
    <scope>NUCLEOTIDE SEQUENCE [LARGE SCALE GENOMIC DNA]</scope>
    <source>
        <strain evidence="2 3">YIM 133296</strain>
    </source>
</reference>
<organism evidence="2 3">
    <name type="scientific">Luteipulveratus flavus</name>
    <dbReference type="NCBI Taxonomy" id="3031728"/>
    <lineage>
        <taxon>Bacteria</taxon>
        <taxon>Bacillati</taxon>
        <taxon>Actinomycetota</taxon>
        <taxon>Actinomycetes</taxon>
        <taxon>Micrococcales</taxon>
        <taxon>Dermacoccaceae</taxon>
        <taxon>Luteipulveratus</taxon>
    </lineage>
</organism>
<dbReference type="EMBL" id="JAROAV010000028">
    <property type="protein sequence ID" value="MDF8264880.1"/>
    <property type="molecule type" value="Genomic_DNA"/>
</dbReference>
<evidence type="ECO:0000313" key="3">
    <source>
        <dbReference type="Proteomes" id="UP001528912"/>
    </source>
</evidence>
<accession>A0ABT6C7X0</accession>
<dbReference type="RefSeq" id="WP_277192256.1">
    <property type="nucleotide sequence ID" value="NZ_JAROAV010000028.1"/>
</dbReference>
<dbReference type="InterPro" id="IPR010093">
    <property type="entry name" value="SinI_DNA-bd"/>
</dbReference>
<comment type="caution">
    <text evidence="2">The sequence shown here is derived from an EMBL/GenBank/DDBJ whole genome shotgun (WGS) entry which is preliminary data.</text>
</comment>
<gene>
    <name evidence="2" type="ORF">P4R38_11545</name>
</gene>
<dbReference type="InterPro" id="IPR009061">
    <property type="entry name" value="DNA-bd_dom_put_sf"/>
</dbReference>
<evidence type="ECO:0000259" key="1">
    <source>
        <dbReference type="Pfam" id="PF12728"/>
    </source>
</evidence>
<dbReference type="Pfam" id="PF12728">
    <property type="entry name" value="HTH_17"/>
    <property type="match status" value="1"/>
</dbReference>
<dbReference type="NCBIfam" id="TIGR01764">
    <property type="entry name" value="excise"/>
    <property type="match status" value="1"/>
</dbReference>
<evidence type="ECO:0000313" key="2">
    <source>
        <dbReference type="EMBL" id="MDF8264880.1"/>
    </source>
</evidence>
<sequence>MSAPSRLAESETYVPGADEQGRLLDLVAALSSRGARVEPQPALVTADNTRHELTPGLADLLAQIVQALAQGQGVSVIPRQRLLTTQEAADLLNVSRPTLIKRLEAGDLAYEMRGRHRRIRLDELLDYQERLRVQRSDALDAMQQQAQEDGLYDLLDGPPPATR</sequence>
<dbReference type="InterPro" id="IPR041657">
    <property type="entry name" value="HTH_17"/>
</dbReference>
<keyword evidence="3" id="KW-1185">Reference proteome</keyword>
<name>A0ABT6C7X0_9MICO</name>
<dbReference type="Proteomes" id="UP001528912">
    <property type="component" value="Unassembled WGS sequence"/>
</dbReference>
<feature type="domain" description="Helix-turn-helix" evidence="1">
    <location>
        <begin position="82"/>
        <end position="131"/>
    </location>
</feature>
<proteinExistence type="predicted"/>
<dbReference type="SUPFAM" id="SSF46955">
    <property type="entry name" value="Putative DNA-binding domain"/>
    <property type="match status" value="1"/>
</dbReference>
<protein>
    <submittedName>
        <fullName evidence="2">Helix-turn-helix domain-containing protein</fullName>
    </submittedName>
</protein>